<dbReference type="GO" id="GO:0061631">
    <property type="term" value="F:ubiquitin conjugating enzyme activity"/>
    <property type="evidence" value="ECO:0007669"/>
    <property type="project" value="TreeGrafter"/>
</dbReference>
<dbReference type="OrthoDB" id="47801at2759"/>
<name>A0A7T8KBI9_CALRO</name>
<dbReference type="Pfam" id="PF00179">
    <property type="entry name" value="UQ_con"/>
    <property type="match status" value="1"/>
</dbReference>
<dbReference type="PROSITE" id="PS50127">
    <property type="entry name" value="UBC_2"/>
    <property type="match status" value="1"/>
</dbReference>
<reference evidence="5" key="1">
    <citation type="submission" date="2021-01" db="EMBL/GenBank/DDBJ databases">
        <title>Caligus Genome Assembly.</title>
        <authorList>
            <person name="Gallardo-Escarate C."/>
        </authorList>
    </citation>
    <scope>NUCLEOTIDE SEQUENCE [LARGE SCALE GENOMIC DNA]</scope>
</reference>
<evidence type="ECO:0000259" key="3">
    <source>
        <dbReference type="PROSITE" id="PS50127"/>
    </source>
</evidence>
<evidence type="ECO:0000313" key="5">
    <source>
        <dbReference type="Proteomes" id="UP000595437"/>
    </source>
</evidence>
<keyword evidence="1" id="KW-0808">Transferase</keyword>
<dbReference type="Proteomes" id="UP000595437">
    <property type="component" value="Chromosome 3"/>
</dbReference>
<accession>A0A7T8KBI9</accession>
<dbReference type="InterPro" id="IPR000608">
    <property type="entry name" value="UBC"/>
</dbReference>
<keyword evidence="5" id="KW-1185">Reference proteome</keyword>
<dbReference type="InterPro" id="IPR016135">
    <property type="entry name" value="UBQ-conjugating_enzyme/RWD"/>
</dbReference>
<feature type="domain" description="UBC core" evidence="3">
    <location>
        <begin position="114"/>
        <end position="264"/>
    </location>
</feature>
<evidence type="ECO:0000313" key="4">
    <source>
        <dbReference type="EMBL" id="QQP52860.1"/>
    </source>
</evidence>
<gene>
    <name evidence="4" type="ORF">FKW44_005137</name>
</gene>
<dbReference type="EMBL" id="CP045892">
    <property type="protein sequence ID" value="QQP52860.1"/>
    <property type="molecule type" value="Genomic_DNA"/>
</dbReference>
<evidence type="ECO:0000256" key="1">
    <source>
        <dbReference type="ARBA" id="ARBA00022679"/>
    </source>
</evidence>
<evidence type="ECO:0000256" key="2">
    <source>
        <dbReference type="ARBA" id="ARBA00022786"/>
    </source>
</evidence>
<dbReference type="PANTHER" id="PTHR46116:SF15">
    <property type="entry name" value="(E3-INDEPENDENT) E2 UBIQUITIN-CONJUGATING ENZYME"/>
    <property type="match status" value="1"/>
</dbReference>
<proteinExistence type="predicted"/>
<sequence length="264" mass="29731">MFKSKLASVYDVIVEKYGTMIPEVSILEEIQQDKELDTLLSLNGLTYDDISPALPKKGEEIQAPSVVVKRRREVRRASLPLRKYPPPCGSDPHRLTPEEHTYKVSLFAPLDMKNFLKFVKKEAKLLSSSLPSGILLKAYEDRIDLFSALIKGPPGTPYQDGLFFFDFQLPPDYPSHLRHASISASAEGKVCVSLLGTWSGKGTETWTPNSNLLQLLLSIQALCFHLSKSLYEKTYTRQGALFQRSGLRKSKVYQVWPGKLLDVQ</sequence>
<dbReference type="PANTHER" id="PTHR46116">
    <property type="entry name" value="(E3-INDEPENDENT) E2 UBIQUITIN-CONJUGATING ENZYME"/>
    <property type="match status" value="1"/>
</dbReference>
<dbReference type="SMART" id="SM00212">
    <property type="entry name" value="UBCc"/>
    <property type="match status" value="1"/>
</dbReference>
<dbReference type="SUPFAM" id="SSF54495">
    <property type="entry name" value="UBC-like"/>
    <property type="match status" value="1"/>
</dbReference>
<keyword evidence="2" id="KW-0833">Ubl conjugation pathway</keyword>
<dbReference type="AlphaFoldDB" id="A0A7T8KBI9"/>
<organism evidence="4 5">
    <name type="scientific">Caligus rogercresseyi</name>
    <name type="common">Sea louse</name>
    <dbReference type="NCBI Taxonomy" id="217165"/>
    <lineage>
        <taxon>Eukaryota</taxon>
        <taxon>Metazoa</taxon>
        <taxon>Ecdysozoa</taxon>
        <taxon>Arthropoda</taxon>
        <taxon>Crustacea</taxon>
        <taxon>Multicrustacea</taxon>
        <taxon>Hexanauplia</taxon>
        <taxon>Copepoda</taxon>
        <taxon>Siphonostomatoida</taxon>
        <taxon>Caligidae</taxon>
        <taxon>Caligus</taxon>
    </lineage>
</organism>
<protein>
    <submittedName>
        <fullName evidence="4">LOC100748178</fullName>
    </submittedName>
</protein>
<dbReference type="Gene3D" id="3.10.110.10">
    <property type="entry name" value="Ubiquitin Conjugating Enzyme"/>
    <property type="match status" value="1"/>
</dbReference>